<proteinExistence type="predicted"/>
<name>A0A379Z2N5_9GAMM</name>
<organism evidence="1 2">
    <name type="scientific">Shewanella algae</name>
    <dbReference type="NCBI Taxonomy" id="38313"/>
    <lineage>
        <taxon>Bacteria</taxon>
        <taxon>Pseudomonadati</taxon>
        <taxon>Pseudomonadota</taxon>
        <taxon>Gammaproteobacteria</taxon>
        <taxon>Alteromonadales</taxon>
        <taxon>Shewanellaceae</taxon>
        <taxon>Shewanella</taxon>
    </lineage>
</organism>
<gene>
    <name evidence="1" type="ORF">NCTC10738_00895</name>
</gene>
<dbReference type="Proteomes" id="UP000254069">
    <property type="component" value="Unassembled WGS sequence"/>
</dbReference>
<protein>
    <submittedName>
        <fullName evidence="1">Uncharacterized protein</fullName>
    </submittedName>
</protein>
<evidence type="ECO:0000313" key="2">
    <source>
        <dbReference type="Proteomes" id="UP000254069"/>
    </source>
</evidence>
<evidence type="ECO:0000313" key="1">
    <source>
        <dbReference type="EMBL" id="SUI54507.1"/>
    </source>
</evidence>
<sequence length="155" mass="17165">MSCNFCGGRLNNGMLRKQEPGSGRKFKSCPNCSTAHGEEHIFHPYPADFGNTPARVTAANPDGHQSYCRNCRALDTGIASENCQKWTVRTSPMCALRRLTGLDARRGSQQMALVLCKKHNTADRSVSHALRGFHSNRLSALSDFNMPRHAFSQMP</sequence>
<reference evidence="1 2" key="1">
    <citation type="submission" date="2018-06" db="EMBL/GenBank/DDBJ databases">
        <authorList>
            <consortium name="Pathogen Informatics"/>
            <person name="Doyle S."/>
        </authorList>
    </citation>
    <scope>NUCLEOTIDE SEQUENCE [LARGE SCALE GENOMIC DNA]</scope>
    <source>
        <strain evidence="1 2">NCTC10738</strain>
    </source>
</reference>
<dbReference type="EMBL" id="UGYO01000001">
    <property type="protein sequence ID" value="SUI54507.1"/>
    <property type="molecule type" value="Genomic_DNA"/>
</dbReference>
<keyword evidence="2" id="KW-1185">Reference proteome</keyword>
<accession>A0A379Z2N5</accession>
<dbReference type="AlphaFoldDB" id="A0A379Z2N5"/>